<dbReference type="Proteomes" id="UP000569732">
    <property type="component" value="Unassembled WGS sequence"/>
</dbReference>
<proteinExistence type="predicted"/>
<sequence length="97" mass="11013">MMNTKKLTKLSKQHPRLTVRTLATLMAIKDNEGCSVSELSQFMGVNEKNVATTIRRLEEGREGSGDVKLIKVKQNKEDKRFKLIWLSAKGKALVKRL</sequence>
<comment type="caution">
    <text evidence="2">The sequence shown here is derived from an EMBL/GenBank/DDBJ whole genome shotgun (WGS) entry which is preliminary data.</text>
</comment>
<keyword evidence="3" id="KW-1185">Reference proteome</keyword>
<gene>
    <name evidence="2" type="ORF">H0A36_31200</name>
</gene>
<dbReference type="RefSeq" id="WP_180572291.1">
    <property type="nucleotide sequence ID" value="NZ_JACCKB010000546.1"/>
</dbReference>
<dbReference type="InterPro" id="IPR000835">
    <property type="entry name" value="HTH_MarR-typ"/>
</dbReference>
<dbReference type="PROSITE" id="PS50995">
    <property type="entry name" value="HTH_MARR_2"/>
    <property type="match status" value="1"/>
</dbReference>
<protein>
    <submittedName>
        <fullName evidence="2">MarR family transcriptional regulator</fullName>
    </submittedName>
</protein>
<dbReference type="InterPro" id="IPR036390">
    <property type="entry name" value="WH_DNA-bd_sf"/>
</dbReference>
<dbReference type="InterPro" id="IPR036388">
    <property type="entry name" value="WH-like_DNA-bd_sf"/>
</dbReference>
<dbReference type="GO" id="GO:0003700">
    <property type="term" value="F:DNA-binding transcription factor activity"/>
    <property type="evidence" value="ECO:0007669"/>
    <property type="project" value="InterPro"/>
</dbReference>
<evidence type="ECO:0000313" key="2">
    <source>
        <dbReference type="EMBL" id="NYZ70481.1"/>
    </source>
</evidence>
<dbReference type="Pfam" id="PF01047">
    <property type="entry name" value="MarR"/>
    <property type="match status" value="1"/>
</dbReference>
<dbReference type="Gene3D" id="1.10.10.10">
    <property type="entry name" value="Winged helix-like DNA-binding domain superfamily/Winged helix DNA-binding domain"/>
    <property type="match status" value="1"/>
</dbReference>
<dbReference type="EMBL" id="JACCKB010000546">
    <property type="protein sequence ID" value="NYZ70481.1"/>
    <property type="molecule type" value="Genomic_DNA"/>
</dbReference>
<reference evidence="2 3" key="1">
    <citation type="submission" date="2020-07" db="EMBL/GenBank/DDBJ databases">
        <title>Endozoicomonas sp. nov., isolated from sediment.</title>
        <authorList>
            <person name="Gu T."/>
        </authorList>
    </citation>
    <scope>NUCLEOTIDE SEQUENCE [LARGE SCALE GENOMIC DNA]</scope>
    <source>
        <strain evidence="2 3">SM1973</strain>
    </source>
</reference>
<evidence type="ECO:0000313" key="3">
    <source>
        <dbReference type="Proteomes" id="UP000569732"/>
    </source>
</evidence>
<feature type="domain" description="HTH marR-type" evidence="1">
    <location>
        <begin position="1"/>
        <end position="97"/>
    </location>
</feature>
<name>A0A853IK42_9GAMM</name>
<accession>A0A853IK42</accession>
<evidence type="ECO:0000259" key="1">
    <source>
        <dbReference type="PROSITE" id="PS50995"/>
    </source>
</evidence>
<dbReference type="AlphaFoldDB" id="A0A853IK42"/>
<dbReference type="SUPFAM" id="SSF46785">
    <property type="entry name" value="Winged helix' DNA-binding domain"/>
    <property type="match status" value="1"/>
</dbReference>
<organism evidence="2 3">
    <name type="scientific">Spartinivicinus marinus</name>
    <dbReference type="NCBI Taxonomy" id="2994442"/>
    <lineage>
        <taxon>Bacteria</taxon>
        <taxon>Pseudomonadati</taxon>
        <taxon>Pseudomonadota</taxon>
        <taxon>Gammaproteobacteria</taxon>
        <taxon>Oceanospirillales</taxon>
        <taxon>Zooshikellaceae</taxon>
        <taxon>Spartinivicinus</taxon>
    </lineage>
</organism>